<dbReference type="Proteomes" id="UP000005289">
    <property type="component" value="Chromosome"/>
</dbReference>
<dbReference type="AlphaFoldDB" id="W0DNC5"/>
<protein>
    <submittedName>
        <fullName evidence="1">Uncharacterized protein</fullName>
    </submittedName>
</protein>
<evidence type="ECO:0000313" key="2">
    <source>
        <dbReference type="Proteomes" id="UP000005289"/>
    </source>
</evidence>
<dbReference type="HOGENOM" id="CLU_3410431_0_0_6"/>
<dbReference type="STRING" id="713585.THITH_05165"/>
<reference evidence="1 2" key="1">
    <citation type="submission" date="2013-12" db="EMBL/GenBank/DDBJ databases">
        <authorList>
            <consortium name="DOE Joint Genome Institute"/>
            <person name="Muyzer G."/>
            <person name="Huntemann M."/>
            <person name="Han J."/>
            <person name="Chen A."/>
            <person name="Kyrpides N."/>
            <person name="Mavromatis K."/>
            <person name="Markowitz V."/>
            <person name="Palaniappan K."/>
            <person name="Ivanova N."/>
            <person name="Schaumberg A."/>
            <person name="Pati A."/>
            <person name="Liolios K."/>
            <person name="Nordberg H.P."/>
            <person name="Cantor M.N."/>
            <person name="Hua S.X."/>
            <person name="Woyke T."/>
        </authorList>
    </citation>
    <scope>NUCLEOTIDE SEQUENCE [LARGE SCALE GENOMIC DNA]</scope>
    <source>
        <strain evidence="1 2">ARh 1</strain>
    </source>
</reference>
<gene>
    <name evidence="1" type="ORF">THITH_05165</name>
</gene>
<sequence length="29" mass="3303">MLLQVLELVGRKGFGIKQDMAQMRLSRLA</sequence>
<organism evidence="1 2">
    <name type="scientific">Thioalkalivibrio paradoxus ARh 1</name>
    <dbReference type="NCBI Taxonomy" id="713585"/>
    <lineage>
        <taxon>Bacteria</taxon>
        <taxon>Pseudomonadati</taxon>
        <taxon>Pseudomonadota</taxon>
        <taxon>Gammaproteobacteria</taxon>
        <taxon>Chromatiales</taxon>
        <taxon>Ectothiorhodospiraceae</taxon>
        <taxon>Thioalkalivibrio</taxon>
    </lineage>
</organism>
<name>W0DNC5_9GAMM</name>
<accession>W0DNC5</accession>
<evidence type="ECO:0000313" key="1">
    <source>
        <dbReference type="EMBL" id="AHE99961.1"/>
    </source>
</evidence>
<dbReference type="EMBL" id="CP007029">
    <property type="protein sequence ID" value="AHE99961.1"/>
    <property type="molecule type" value="Genomic_DNA"/>
</dbReference>
<dbReference type="KEGG" id="tti:THITH_05165"/>
<keyword evidence="2" id="KW-1185">Reference proteome</keyword>
<proteinExistence type="predicted"/>